<keyword evidence="5" id="KW-1185">Reference proteome</keyword>
<dbReference type="Pfam" id="PF21413">
    <property type="entry name" value="SHQ1-like_CS"/>
    <property type="match status" value="1"/>
</dbReference>
<dbReference type="Gene3D" id="2.60.40.790">
    <property type="match status" value="1"/>
</dbReference>
<evidence type="ECO:0000259" key="3">
    <source>
        <dbReference type="PROSITE" id="PS51203"/>
    </source>
</evidence>
<feature type="region of interest" description="Disordered" evidence="2">
    <location>
        <begin position="488"/>
        <end position="554"/>
    </location>
</feature>
<evidence type="ECO:0000256" key="2">
    <source>
        <dbReference type="SAM" id="MobiDB-lite"/>
    </source>
</evidence>
<accession>A0AAD8YB34</accession>
<feature type="compositionally biased region" description="Basic and acidic residues" evidence="2">
    <location>
        <begin position="525"/>
        <end position="539"/>
    </location>
</feature>
<dbReference type="AlphaFoldDB" id="A0AAD8YB34"/>
<dbReference type="Proteomes" id="UP001224775">
    <property type="component" value="Unassembled WGS sequence"/>
</dbReference>
<evidence type="ECO:0000313" key="4">
    <source>
        <dbReference type="EMBL" id="KAK1743169.1"/>
    </source>
</evidence>
<reference evidence="4" key="1">
    <citation type="submission" date="2023-06" db="EMBL/GenBank/DDBJ databases">
        <title>Survivors Of The Sea: Transcriptome response of Skeletonema marinoi to long-term dormancy.</title>
        <authorList>
            <person name="Pinder M.I.M."/>
            <person name="Kourtchenko O."/>
            <person name="Robertson E.K."/>
            <person name="Larsson T."/>
            <person name="Maumus F."/>
            <person name="Osuna-Cruz C.M."/>
            <person name="Vancaester E."/>
            <person name="Stenow R."/>
            <person name="Vandepoele K."/>
            <person name="Ploug H."/>
            <person name="Bruchert V."/>
            <person name="Godhe A."/>
            <person name="Topel M."/>
        </authorList>
    </citation>
    <scope>NUCLEOTIDE SEQUENCE</scope>
    <source>
        <strain evidence="4">R05AC</strain>
    </source>
</reference>
<dbReference type="PANTHER" id="PTHR12967:SF0">
    <property type="entry name" value="PROTEIN SHQ1 HOMOLOG"/>
    <property type="match status" value="1"/>
</dbReference>
<dbReference type="PROSITE" id="PS51203">
    <property type="entry name" value="CS"/>
    <property type="match status" value="1"/>
</dbReference>
<dbReference type="EMBL" id="JATAAI010000009">
    <property type="protein sequence ID" value="KAK1743169.1"/>
    <property type="molecule type" value="Genomic_DNA"/>
</dbReference>
<dbReference type="GO" id="GO:0005654">
    <property type="term" value="C:nucleoplasm"/>
    <property type="evidence" value="ECO:0007669"/>
    <property type="project" value="TreeGrafter"/>
</dbReference>
<evidence type="ECO:0000313" key="5">
    <source>
        <dbReference type="Proteomes" id="UP001224775"/>
    </source>
</evidence>
<feature type="compositionally biased region" description="Acidic residues" evidence="2">
    <location>
        <begin position="490"/>
        <end position="524"/>
    </location>
</feature>
<dbReference type="InterPro" id="IPR007009">
    <property type="entry name" value="Shq1_C"/>
</dbReference>
<dbReference type="InterPro" id="IPR048696">
    <property type="entry name" value="SHQ1-like_CS"/>
</dbReference>
<dbReference type="Pfam" id="PF04925">
    <property type="entry name" value="SHQ1"/>
    <property type="match status" value="1"/>
</dbReference>
<protein>
    <submittedName>
        <fullName evidence="4">SHQ1 protein</fullName>
    </submittedName>
</protein>
<dbReference type="InterPro" id="IPR008978">
    <property type="entry name" value="HSP20-like_chaperone"/>
</dbReference>
<proteinExistence type="inferred from homology"/>
<feature type="domain" description="CS" evidence="3">
    <location>
        <begin position="2"/>
        <end position="129"/>
    </location>
</feature>
<comment type="caution">
    <text evidence="4">The sequence shown here is derived from an EMBL/GenBank/DDBJ whole genome shotgun (WGS) entry which is preliminary data.</text>
</comment>
<name>A0AAD8YB34_9STRA</name>
<sequence length="569" mass="64715">MPITPRYSLTQTSTHLHIEVSIPHVRVSTSTIELRVVEGTEVNLYAPPTYLLRLTLPDRVIDEDAVEDSLSSSAIGLSPIQEVGAPSNEAQRLLTKEDLPKLQYNPEKNHGTLVVILKKEEEGIWQDLDLLGRLQQPTQMVQPKPAAKKLLVQEISENGEESTRSSEINEAQQEVLEECLSIQKTISYGLFKKYSNVFRDYARAGLAHEMLECPNPDEAIGKGEESIELEEQYRRELRRQTENEKFDASRYLNDLDIANEDDMIFESAIMMKPHWMEINKSDVGGNSFFTDHESHLLAELPRQTNIPTNLSAEQKQSALLCLLDILFAYVYDHRTTDGDPTVESSWTVMILSPTLSWLECYNSPYDTIADVIGWSIRRSLIYPYLRSYDLAKHIAEDVCEIMKRGRRTVIRCLLQLHKIMEQSESHYLFNKLYIDPLIGWIQQCEEDEVQQIGDALEQLLTAKGSNSSDVLGKQHLDLDLEDIEKRFFESDDEKDTSSSEDEDSSSTVDYESDDESGGDTEVTTDEERQTERLAKEDGNHSSALLDNNIGQEEGSLIQVMQNLTVNKDS</sequence>
<dbReference type="InterPro" id="IPR039742">
    <property type="entry name" value="Shq1"/>
</dbReference>
<comment type="similarity">
    <text evidence="1">Belongs to the SHQ1 family.</text>
</comment>
<dbReference type="GO" id="GO:0005737">
    <property type="term" value="C:cytoplasm"/>
    <property type="evidence" value="ECO:0007669"/>
    <property type="project" value="TreeGrafter"/>
</dbReference>
<dbReference type="InterPro" id="IPR007052">
    <property type="entry name" value="CS_dom"/>
</dbReference>
<gene>
    <name evidence="4" type="ORF">QTG54_005790</name>
</gene>
<dbReference type="GO" id="GO:0051082">
    <property type="term" value="F:unfolded protein binding"/>
    <property type="evidence" value="ECO:0007669"/>
    <property type="project" value="TreeGrafter"/>
</dbReference>
<dbReference type="PANTHER" id="PTHR12967">
    <property type="entry name" value="PROTEIN SHQ1 HOMOLOG"/>
    <property type="match status" value="1"/>
</dbReference>
<organism evidence="4 5">
    <name type="scientific">Skeletonema marinoi</name>
    <dbReference type="NCBI Taxonomy" id="267567"/>
    <lineage>
        <taxon>Eukaryota</taxon>
        <taxon>Sar</taxon>
        <taxon>Stramenopiles</taxon>
        <taxon>Ochrophyta</taxon>
        <taxon>Bacillariophyta</taxon>
        <taxon>Coscinodiscophyceae</taxon>
        <taxon>Thalassiosirophycidae</taxon>
        <taxon>Thalassiosirales</taxon>
        <taxon>Skeletonemataceae</taxon>
        <taxon>Skeletonema</taxon>
        <taxon>Skeletonema marinoi-dohrnii complex</taxon>
    </lineage>
</organism>
<feature type="compositionally biased region" description="Polar residues" evidence="2">
    <location>
        <begin position="540"/>
        <end position="550"/>
    </location>
</feature>
<evidence type="ECO:0000256" key="1">
    <source>
        <dbReference type="ARBA" id="ARBA00005607"/>
    </source>
</evidence>
<dbReference type="GO" id="GO:0000493">
    <property type="term" value="P:box H/ACA snoRNP assembly"/>
    <property type="evidence" value="ECO:0007669"/>
    <property type="project" value="InterPro"/>
</dbReference>